<name>A0A3P7NN01_9BILA</name>
<dbReference type="OrthoDB" id="10261079at2759"/>
<dbReference type="Proteomes" id="UP000271098">
    <property type="component" value="Unassembled WGS sequence"/>
</dbReference>
<keyword evidence="3" id="KW-1185">Reference proteome</keyword>
<dbReference type="AlphaFoldDB" id="A0A3P7NN01"/>
<proteinExistence type="predicted"/>
<protein>
    <submittedName>
        <fullName evidence="2">Uncharacterized protein</fullName>
    </submittedName>
</protein>
<organism evidence="2 3">
    <name type="scientific">Gongylonema pulchrum</name>
    <dbReference type="NCBI Taxonomy" id="637853"/>
    <lineage>
        <taxon>Eukaryota</taxon>
        <taxon>Metazoa</taxon>
        <taxon>Ecdysozoa</taxon>
        <taxon>Nematoda</taxon>
        <taxon>Chromadorea</taxon>
        <taxon>Rhabditida</taxon>
        <taxon>Spirurina</taxon>
        <taxon>Spiruromorpha</taxon>
        <taxon>Spiruroidea</taxon>
        <taxon>Gongylonematidae</taxon>
        <taxon>Gongylonema</taxon>
    </lineage>
</organism>
<evidence type="ECO:0000313" key="2">
    <source>
        <dbReference type="EMBL" id="VDN44484.1"/>
    </source>
</evidence>
<dbReference type="EMBL" id="UYRT01029375">
    <property type="protein sequence ID" value="VDK69567.1"/>
    <property type="molecule type" value="Genomic_DNA"/>
</dbReference>
<evidence type="ECO:0000313" key="3">
    <source>
        <dbReference type="Proteomes" id="UP000271098"/>
    </source>
</evidence>
<dbReference type="EMBL" id="UYRT01106160">
    <property type="protein sequence ID" value="VDN44484.1"/>
    <property type="molecule type" value="Genomic_DNA"/>
</dbReference>
<accession>A0A3P7NN01</accession>
<reference evidence="2 3" key="1">
    <citation type="submission" date="2018-11" db="EMBL/GenBank/DDBJ databases">
        <authorList>
            <consortium name="Pathogen Informatics"/>
        </authorList>
    </citation>
    <scope>NUCLEOTIDE SEQUENCE [LARGE SCALE GENOMIC DNA]</scope>
</reference>
<sequence length="63" mass="7019">MNKPAARYDAPKTMRPLKLETTDAALKAIEKFRRQEEANERCELSIGVSCKNPGCDKVCCDCA</sequence>
<gene>
    <name evidence="2" type="ORF">GPUH_LOCUS25660</name>
    <name evidence="1" type="ORF">GPUH_LOCUS9223</name>
</gene>
<evidence type="ECO:0000313" key="1">
    <source>
        <dbReference type="EMBL" id="VDK69567.1"/>
    </source>
</evidence>